<dbReference type="PANTHER" id="PTHR24394">
    <property type="entry name" value="ZINC FINGER PROTEIN"/>
    <property type="match status" value="1"/>
</dbReference>
<organism evidence="14">
    <name type="scientific">Timema shepardi</name>
    <name type="common">Walking stick</name>
    <dbReference type="NCBI Taxonomy" id="629360"/>
    <lineage>
        <taxon>Eukaryota</taxon>
        <taxon>Metazoa</taxon>
        <taxon>Ecdysozoa</taxon>
        <taxon>Arthropoda</taxon>
        <taxon>Hexapoda</taxon>
        <taxon>Insecta</taxon>
        <taxon>Pterygota</taxon>
        <taxon>Neoptera</taxon>
        <taxon>Polyneoptera</taxon>
        <taxon>Phasmatodea</taxon>
        <taxon>Timematodea</taxon>
        <taxon>Timematoidea</taxon>
        <taxon>Timematidae</taxon>
        <taxon>Timema</taxon>
    </lineage>
</organism>
<dbReference type="GO" id="GO:0003677">
    <property type="term" value="F:DNA binding"/>
    <property type="evidence" value="ECO:0007669"/>
    <property type="project" value="UniProtKB-KW"/>
</dbReference>
<sequence length="885" mass="101866">MEAGITRYLASPPSLTRLEGGSRLPRFGSEVTFRRRRRGCVKGMREWAKNCGRSDICKLPSEKLSKFRLCANHFELHWFLNPKYKTRFKPSLQPIPTIFYNNLRDFVPKSLQNSCPLSNEVQKIDENIEEVLQLEIPTEANRPEVLSACSVVSDISEKMCRLCAQLVHKSKLIDIFSHEETDLVSKINKFLPEKEVALHVSQSSLISSDRMKPRLGNWAISVEDGLPAHACTSCVHKLNDCDEAVSLFISADRKLRTLFHNVDESTSQILDKIPVIIDEDHRLPVRLETFGGSEQTYTITNADNLPVQYIDEEFQDQLSQNGSKVYVIFKKDYVASDINAEDSRPGSMFEGEEFEVLSREELESREAEGCCENEENCDYVQGDFGHLVSVSLGREMEAETAPVEDGVVIKNISTTEVKQYRCLNCDQTFNENSKLLIHEITEHIVEKQTKANNESLVSHIRYRREKMECKECGSVFNGRKPLKKHIREHHIPAENICPFCGAHYKIKSQLLVHLRLHTNEKPFVCSVCTETFHFKKELRRHKRIHLVSKSLMCHICDKSFTNRAALWRHARIHTINRNVLCSQCGKILSNSQSLRVHMRTHSSDRPCSCPTCGKSFKDNASLTRHEVMHSALRNFRCDICQRAFYSKALVKQHKLSHSGVKPHKCNVCGASFNRLGNLNQHKKKHIDSDGKNESNNEIAYECVVCNKRMRSELTLKYHLAKHTGEKKPFDCTACGKRFTAIEPYRVHMRIHTGERPYVCNTCDKDFRSAYTLKQHMGLHKDECPYPCPFCERRFKRLQSLIVHKRTHTGEKPHQCPECGRRFAQKGDMLKHMKTHFRDQPYLGSQVPEEMVLEIDNIAEFALSDTDMTNEFLIDMPIVEVETELH</sequence>
<evidence type="ECO:0000256" key="7">
    <source>
        <dbReference type="ARBA" id="ARBA00022833"/>
    </source>
</evidence>
<dbReference type="PROSITE" id="PS50157">
    <property type="entry name" value="ZINC_FINGER_C2H2_2"/>
    <property type="match status" value="14"/>
</dbReference>
<dbReference type="FunFam" id="3.30.160.60:FF:000100">
    <property type="entry name" value="Zinc finger 45-like"/>
    <property type="match status" value="1"/>
</dbReference>
<keyword evidence="8" id="KW-0805">Transcription regulation</keyword>
<comment type="similarity">
    <text evidence="3">Belongs to the krueppel C2H2-type zinc-finger protein family.</text>
</comment>
<evidence type="ECO:0000256" key="11">
    <source>
        <dbReference type="ARBA" id="ARBA00023242"/>
    </source>
</evidence>
<dbReference type="FunFam" id="3.30.160.60:FF:000446">
    <property type="entry name" value="Zinc finger protein"/>
    <property type="match status" value="1"/>
</dbReference>
<protein>
    <recommendedName>
        <fullName evidence="13">C2H2-type domain-containing protein</fullName>
    </recommendedName>
</protein>
<feature type="domain" description="C2H2-type" evidence="13">
    <location>
        <begin position="813"/>
        <end position="840"/>
    </location>
</feature>
<dbReference type="FunFam" id="3.30.160.60:FF:000925">
    <property type="entry name" value="Zinc finger protein 668"/>
    <property type="match status" value="1"/>
</dbReference>
<dbReference type="GO" id="GO:0048598">
    <property type="term" value="P:embryonic morphogenesis"/>
    <property type="evidence" value="ECO:0007669"/>
    <property type="project" value="UniProtKB-ARBA"/>
</dbReference>
<dbReference type="GO" id="GO:0008270">
    <property type="term" value="F:zinc ion binding"/>
    <property type="evidence" value="ECO:0007669"/>
    <property type="project" value="UniProtKB-KW"/>
</dbReference>
<feature type="domain" description="C2H2-type" evidence="13">
    <location>
        <begin position="700"/>
        <end position="727"/>
    </location>
</feature>
<keyword evidence="9" id="KW-0238">DNA-binding</keyword>
<evidence type="ECO:0000313" key="14">
    <source>
        <dbReference type="EMBL" id="CAD7263498.1"/>
    </source>
</evidence>
<dbReference type="Gene3D" id="3.30.160.60">
    <property type="entry name" value="Classic Zinc Finger"/>
    <property type="match status" value="13"/>
</dbReference>
<evidence type="ECO:0000256" key="1">
    <source>
        <dbReference type="ARBA" id="ARBA00003767"/>
    </source>
</evidence>
<dbReference type="FunFam" id="3.30.160.60:FF:001235">
    <property type="entry name" value="Si:ch211-119o8.6"/>
    <property type="match status" value="1"/>
</dbReference>
<comment type="function">
    <text evidence="1">May be involved in transcriptional regulation.</text>
</comment>
<reference evidence="14" key="1">
    <citation type="submission" date="2020-11" db="EMBL/GenBank/DDBJ databases">
        <authorList>
            <person name="Tran Van P."/>
        </authorList>
    </citation>
    <scope>NUCLEOTIDE SEQUENCE</scope>
</reference>
<evidence type="ECO:0000256" key="8">
    <source>
        <dbReference type="ARBA" id="ARBA00023015"/>
    </source>
</evidence>
<feature type="domain" description="C2H2-type" evidence="13">
    <location>
        <begin position="607"/>
        <end position="634"/>
    </location>
</feature>
<dbReference type="PANTHER" id="PTHR24394:SF29">
    <property type="entry name" value="MYONEURIN"/>
    <property type="match status" value="1"/>
</dbReference>
<feature type="domain" description="C2H2-type" evidence="13">
    <location>
        <begin position="551"/>
        <end position="578"/>
    </location>
</feature>
<dbReference type="Pfam" id="PF00096">
    <property type="entry name" value="zf-C2H2"/>
    <property type="match status" value="5"/>
</dbReference>
<dbReference type="SMART" id="SM00868">
    <property type="entry name" value="zf-AD"/>
    <property type="match status" value="1"/>
</dbReference>
<dbReference type="GO" id="GO:0000981">
    <property type="term" value="F:DNA-binding transcription factor activity, RNA polymerase II-specific"/>
    <property type="evidence" value="ECO:0007669"/>
    <property type="project" value="TreeGrafter"/>
</dbReference>
<feature type="domain" description="C2H2-type" evidence="13">
    <location>
        <begin position="785"/>
        <end position="812"/>
    </location>
</feature>
<dbReference type="GO" id="GO:0005634">
    <property type="term" value="C:nucleus"/>
    <property type="evidence" value="ECO:0007669"/>
    <property type="project" value="UniProtKB-SubCell"/>
</dbReference>
<feature type="domain" description="C2H2-type" evidence="13">
    <location>
        <begin position="467"/>
        <end position="489"/>
    </location>
</feature>
<keyword evidence="4" id="KW-0479">Metal-binding</keyword>
<keyword evidence="7" id="KW-0862">Zinc</keyword>
<evidence type="ECO:0000256" key="4">
    <source>
        <dbReference type="ARBA" id="ARBA00022723"/>
    </source>
</evidence>
<dbReference type="AlphaFoldDB" id="A0A7R9B0I6"/>
<accession>A0A7R9B0I6</accession>
<evidence type="ECO:0000256" key="12">
    <source>
        <dbReference type="PROSITE-ProRule" id="PRU00042"/>
    </source>
</evidence>
<dbReference type="Pfam" id="PF13912">
    <property type="entry name" value="zf-C2H2_6"/>
    <property type="match status" value="2"/>
</dbReference>
<keyword evidence="6 12" id="KW-0863">Zinc-finger</keyword>
<feature type="domain" description="C2H2-type" evidence="13">
    <location>
        <begin position="729"/>
        <end position="756"/>
    </location>
</feature>
<keyword evidence="11" id="KW-0539">Nucleus</keyword>
<dbReference type="FunFam" id="3.30.160.60:FF:000870">
    <property type="entry name" value="zinc finger protein 197 isoform X1"/>
    <property type="match status" value="1"/>
</dbReference>
<comment type="subcellular location">
    <subcellularLocation>
        <location evidence="2">Nucleus</location>
    </subcellularLocation>
</comment>
<evidence type="ECO:0000256" key="9">
    <source>
        <dbReference type="ARBA" id="ARBA00023125"/>
    </source>
</evidence>
<dbReference type="InterPro" id="IPR013087">
    <property type="entry name" value="Znf_C2H2_type"/>
</dbReference>
<name>A0A7R9B0I6_TIMSH</name>
<keyword evidence="10" id="KW-0804">Transcription</keyword>
<feature type="domain" description="C2H2-type" evidence="13">
    <location>
        <begin position="635"/>
        <end position="662"/>
    </location>
</feature>
<evidence type="ECO:0000256" key="3">
    <source>
        <dbReference type="ARBA" id="ARBA00006991"/>
    </source>
</evidence>
<dbReference type="SUPFAM" id="SSF57667">
    <property type="entry name" value="beta-beta-alpha zinc fingers"/>
    <property type="match status" value="8"/>
</dbReference>
<feature type="domain" description="C2H2-type" evidence="13">
    <location>
        <begin position="523"/>
        <end position="550"/>
    </location>
</feature>
<feature type="domain" description="C2H2-type" evidence="13">
    <location>
        <begin position="579"/>
        <end position="606"/>
    </location>
</feature>
<evidence type="ECO:0000256" key="10">
    <source>
        <dbReference type="ARBA" id="ARBA00023163"/>
    </source>
</evidence>
<evidence type="ECO:0000256" key="2">
    <source>
        <dbReference type="ARBA" id="ARBA00004123"/>
    </source>
</evidence>
<feature type="domain" description="C2H2-type" evidence="13">
    <location>
        <begin position="420"/>
        <end position="448"/>
    </location>
</feature>
<proteinExistence type="inferred from homology"/>
<dbReference type="FunFam" id="3.30.160.60:FF:000060">
    <property type="entry name" value="zinc finger protein 436"/>
    <property type="match status" value="1"/>
</dbReference>
<dbReference type="EMBL" id="OC003610">
    <property type="protein sequence ID" value="CAD7263498.1"/>
    <property type="molecule type" value="Genomic_DNA"/>
</dbReference>
<dbReference type="Pfam" id="PF12874">
    <property type="entry name" value="zf-met"/>
    <property type="match status" value="2"/>
</dbReference>
<feature type="domain" description="C2H2-type" evidence="13">
    <location>
        <begin position="663"/>
        <end position="690"/>
    </location>
</feature>
<feature type="domain" description="C2H2-type" evidence="13">
    <location>
        <begin position="757"/>
        <end position="784"/>
    </location>
</feature>
<dbReference type="FunFam" id="3.30.160.60:FF:000624">
    <property type="entry name" value="zinc finger protein 697"/>
    <property type="match status" value="2"/>
</dbReference>
<dbReference type="PROSITE" id="PS00028">
    <property type="entry name" value="ZINC_FINGER_C2H2_1"/>
    <property type="match status" value="13"/>
</dbReference>
<gene>
    <name evidence="14" type="ORF">TSIB3V08_LOCUS7575</name>
</gene>
<dbReference type="InterPro" id="IPR036236">
    <property type="entry name" value="Znf_C2H2_sf"/>
</dbReference>
<evidence type="ECO:0000259" key="13">
    <source>
        <dbReference type="PROSITE" id="PS50157"/>
    </source>
</evidence>
<keyword evidence="5" id="KW-0677">Repeat</keyword>
<feature type="domain" description="C2H2-type" evidence="13">
    <location>
        <begin position="495"/>
        <end position="522"/>
    </location>
</feature>
<evidence type="ECO:0000256" key="5">
    <source>
        <dbReference type="ARBA" id="ARBA00022737"/>
    </source>
</evidence>
<evidence type="ECO:0000256" key="6">
    <source>
        <dbReference type="ARBA" id="ARBA00022771"/>
    </source>
</evidence>
<dbReference type="SMART" id="SM00355">
    <property type="entry name" value="ZnF_C2H2"/>
    <property type="match status" value="14"/>
</dbReference>
<dbReference type="InterPro" id="IPR012934">
    <property type="entry name" value="Znf_AD"/>
</dbReference>